<dbReference type="Pfam" id="PF04102">
    <property type="entry name" value="SlyX"/>
    <property type="match status" value="1"/>
</dbReference>
<sequence>MANTDTNTTEKLLERMDELETRLAFQDELINTLSDQVAQQELNIRKLWEAKQHLKKQLSEISPSNIKPEHEESPPPHY</sequence>
<dbReference type="OrthoDB" id="5771733at2"/>
<dbReference type="Gene3D" id="1.20.5.300">
    <property type="match status" value="1"/>
</dbReference>
<evidence type="ECO:0000256" key="3">
    <source>
        <dbReference type="SAM" id="MobiDB-lite"/>
    </source>
</evidence>
<dbReference type="EMBL" id="FOHZ01000021">
    <property type="protein sequence ID" value="SET75862.1"/>
    <property type="molecule type" value="Genomic_DNA"/>
</dbReference>
<feature type="region of interest" description="Disordered" evidence="3">
    <location>
        <begin position="56"/>
        <end position="78"/>
    </location>
</feature>
<keyword evidence="2" id="KW-0175">Coiled coil</keyword>
<evidence type="ECO:0000256" key="1">
    <source>
        <dbReference type="HAMAP-Rule" id="MF_00715"/>
    </source>
</evidence>
<feature type="compositionally biased region" description="Basic and acidic residues" evidence="3">
    <location>
        <begin position="67"/>
        <end position="78"/>
    </location>
</feature>
<dbReference type="STRING" id="430453.SAMN04487962_12141"/>
<dbReference type="AlphaFoldDB" id="A0A1I0GXE5"/>
<accession>A0A1I0GXE5</accession>
<feature type="coiled-coil region" evidence="2">
    <location>
        <begin position="9"/>
        <end position="36"/>
    </location>
</feature>
<evidence type="ECO:0000313" key="5">
    <source>
        <dbReference type="Proteomes" id="UP000198762"/>
    </source>
</evidence>
<name>A0A1I0GXE5_9GAMM</name>
<dbReference type="SUPFAM" id="SSF90242">
    <property type="entry name" value="Dimerization motif of sir4"/>
    <property type="match status" value="1"/>
</dbReference>
<comment type="similarity">
    <text evidence="1">Belongs to the SlyX family.</text>
</comment>
<dbReference type="Proteomes" id="UP000198762">
    <property type="component" value="Unassembled WGS sequence"/>
</dbReference>
<dbReference type="InterPro" id="IPR007236">
    <property type="entry name" value="SlyX"/>
</dbReference>
<evidence type="ECO:0000313" key="4">
    <source>
        <dbReference type="EMBL" id="SET75862.1"/>
    </source>
</evidence>
<protein>
    <recommendedName>
        <fullName evidence="1">Protein SlyX homolog</fullName>
    </recommendedName>
</protein>
<reference evidence="5" key="1">
    <citation type="submission" date="2016-10" db="EMBL/GenBank/DDBJ databases">
        <authorList>
            <person name="Varghese N."/>
            <person name="Submissions S."/>
        </authorList>
    </citation>
    <scope>NUCLEOTIDE SEQUENCE [LARGE SCALE GENOMIC DNA]</scope>
    <source>
        <strain evidence="5">CGMCC 1.6489</strain>
    </source>
</reference>
<gene>
    <name evidence="1" type="primary">slyX</name>
    <name evidence="4" type="ORF">SAMN04487962_12141</name>
</gene>
<dbReference type="RefSeq" id="WP_091854163.1">
    <property type="nucleotide sequence ID" value="NZ_FOHZ01000021.1"/>
</dbReference>
<organism evidence="4 5">
    <name type="scientific">Marinobacter segnicrescens</name>
    <dbReference type="NCBI Taxonomy" id="430453"/>
    <lineage>
        <taxon>Bacteria</taxon>
        <taxon>Pseudomonadati</taxon>
        <taxon>Pseudomonadota</taxon>
        <taxon>Gammaproteobacteria</taxon>
        <taxon>Pseudomonadales</taxon>
        <taxon>Marinobacteraceae</taxon>
        <taxon>Marinobacter</taxon>
    </lineage>
</organism>
<dbReference type="PANTHER" id="PTHR36508:SF1">
    <property type="entry name" value="PROTEIN SLYX"/>
    <property type="match status" value="1"/>
</dbReference>
<keyword evidence="5" id="KW-1185">Reference proteome</keyword>
<proteinExistence type="inferred from homology"/>
<dbReference type="HAMAP" id="MF_00715">
    <property type="entry name" value="SlyX"/>
    <property type="match status" value="1"/>
</dbReference>
<dbReference type="PANTHER" id="PTHR36508">
    <property type="entry name" value="PROTEIN SLYX"/>
    <property type="match status" value="1"/>
</dbReference>
<evidence type="ECO:0000256" key="2">
    <source>
        <dbReference type="SAM" id="Coils"/>
    </source>
</evidence>